<dbReference type="RefSeq" id="XP_031875956.1">
    <property type="nucleotide sequence ID" value="XM_032027686.1"/>
</dbReference>
<dbReference type="GeneID" id="43611810"/>
<proteinExistence type="predicted"/>
<accession>A0A7J6ID85</accession>
<keyword evidence="3" id="KW-1185">Reference proteome</keyword>
<sequence>MPDSDSITSREMAEYLENKRELSERDKEYLALDAKKNQATAAREGANINAYTNWATNMNNNTLSTTNANANANAANNTAINANNADDDDDRRSVLSSRIMRSGLTNVGQLVRKAPGLQSAQDRQTVEAAMRDPRYLDSWRGTKMVQLQQLQQQQSQPQQRQPQGFQYQPRPSVPLAEPHQPQAPPQPEHDAASVLQQYQDHQHQHQQLPLPLYAPFTSLQEIDAELDRVLQEQKGHLFEAVDCEVRVKVLHWHRHAMMEREANANTAKNNKE</sequence>
<reference evidence="2 3" key="1">
    <citation type="submission" date="2012-08" db="EMBL/GenBank/DDBJ databases">
        <authorList>
            <person name="Gan P.H.P."/>
            <person name="Ikeda K."/>
            <person name="Irieda H."/>
            <person name="Narusaka M."/>
            <person name="O'Connell R.J."/>
            <person name="Narusaka Y."/>
            <person name="Takano Y."/>
            <person name="Kubo Y."/>
            <person name="Shirasu K."/>
        </authorList>
    </citation>
    <scope>NUCLEOTIDE SEQUENCE [LARGE SCALE GENOMIC DNA]</scope>
    <source>
        <strain evidence="2 3">Nara gc5</strain>
    </source>
</reference>
<evidence type="ECO:0000313" key="2">
    <source>
        <dbReference type="EMBL" id="KAF4473717.1"/>
    </source>
</evidence>
<protein>
    <submittedName>
        <fullName evidence="2">Uncharacterized protein</fullName>
    </submittedName>
</protein>
<organism evidence="2 3">
    <name type="scientific">Colletotrichum fructicola (strain Nara gc5)</name>
    <name type="common">Anthracnose fungus</name>
    <name type="synonym">Colletotrichum gloeosporioides (strain Nara gc5)</name>
    <dbReference type="NCBI Taxonomy" id="1213859"/>
    <lineage>
        <taxon>Eukaryota</taxon>
        <taxon>Fungi</taxon>
        <taxon>Dikarya</taxon>
        <taxon>Ascomycota</taxon>
        <taxon>Pezizomycotina</taxon>
        <taxon>Sordariomycetes</taxon>
        <taxon>Hypocreomycetidae</taxon>
        <taxon>Glomerellales</taxon>
        <taxon>Glomerellaceae</taxon>
        <taxon>Colletotrichum</taxon>
        <taxon>Colletotrichum gloeosporioides species complex</taxon>
    </lineage>
</organism>
<dbReference type="Proteomes" id="UP000011096">
    <property type="component" value="Unassembled WGS sequence"/>
</dbReference>
<dbReference type="InParanoid" id="A0A7J6ID85"/>
<comment type="caution">
    <text evidence="2">The sequence shown here is derived from an EMBL/GenBank/DDBJ whole genome shotgun (WGS) entry which is preliminary data.</text>
</comment>
<gene>
    <name evidence="2" type="ORF">CGGC5_v017278</name>
</gene>
<feature type="compositionally biased region" description="Low complexity" evidence="1">
    <location>
        <begin position="195"/>
        <end position="205"/>
    </location>
</feature>
<reference evidence="2 3" key="2">
    <citation type="submission" date="2020-04" db="EMBL/GenBank/DDBJ databases">
        <title>Genome sequencing and assembly of multiple isolates from the Colletotrichum gloeosporioides species complex.</title>
        <authorList>
            <person name="Gan P."/>
            <person name="Shirasu K."/>
        </authorList>
    </citation>
    <scope>NUCLEOTIDE SEQUENCE [LARGE SCALE GENOMIC DNA]</scope>
    <source>
        <strain evidence="2 3">Nara gc5</strain>
    </source>
</reference>
<name>A0A7J6ID85_COLFN</name>
<feature type="region of interest" description="Disordered" evidence="1">
    <location>
        <begin position="148"/>
        <end position="205"/>
    </location>
</feature>
<dbReference type="EMBL" id="ANPB02000012">
    <property type="protein sequence ID" value="KAF4473717.1"/>
    <property type="molecule type" value="Genomic_DNA"/>
</dbReference>
<evidence type="ECO:0000256" key="1">
    <source>
        <dbReference type="SAM" id="MobiDB-lite"/>
    </source>
</evidence>
<dbReference type="OrthoDB" id="4849630at2759"/>
<feature type="compositionally biased region" description="Low complexity" evidence="1">
    <location>
        <begin position="148"/>
        <end position="180"/>
    </location>
</feature>
<evidence type="ECO:0000313" key="3">
    <source>
        <dbReference type="Proteomes" id="UP000011096"/>
    </source>
</evidence>
<dbReference type="AlphaFoldDB" id="A0A7J6ID85"/>